<evidence type="ECO:0000259" key="2">
    <source>
        <dbReference type="SMART" id="SM00642"/>
    </source>
</evidence>
<comment type="caution">
    <text evidence="3">The sequence shown here is derived from an EMBL/GenBank/DDBJ whole genome shotgun (WGS) entry which is preliminary data.</text>
</comment>
<dbReference type="InterPro" id="IPR045857">
    <property type="entry name" value="O16G_dom_2"/>
</dbReference>
<dbReference type="EC" id="3.2.1.93" evidence="1"/>
<evidence type="ECO:0000313" key="3">
    <source>
        <dbReference type="EMBL" id="MFL9926976.1"/>
    </source>
</evidence>
<dbReference type="GO" id="GO:0008788">
    <property type="term" value="F:alpha,alpha-phosphotrehalase activity"/>
    <property type="evidence" value="ECO:0007669"/>
    <property type="project" value="UniProtKB-EC"/>
</dbReference>
<dbReference type="SUPFAM" id="SSF51445">
    <property type="entry name" value="(Trans)glycosidases"/>
    <property type="match status" value="1"/>
</dbReference>
<dbReference type="CDD" id="cd11333">
    <property type="entry name" value="AmyAc_SI_OligoGlu_DGase"/>
    <property type="match status" value="1"/>
</dbReference>
<proteinExistence type="predicted"/>
<accession>A0ABW9AEI5</accession>
<dbReference type="PANTHER" id="PTHR10357">
    <property type="entry name" value="ALPHA-AMYLASE FAMILY MEMBER"/>
    <property type="match status" value="1"/>
</dbReference>
<dbReference type="Gene3D" id="3.20.20.80">
    <property type="entry name" value="Glycosidases"/>
    <property type="match status" value="1"/>
</dbReference>
<keyword evidence="4" id="KW-1185">Reference proteome</keyword>
<keyword evidence="3" id="KW-0378">Hydrolase</keyword>
<dbReference type="PANTHER" id="PTHR10357:SF217">
    <property type="entry name" value="TREHALOSE-6-PHOSPHATE HYDROLASE"/>
    <property type="match status" value="1"/>
</dbReference>
<dbReference type="RefSeq" id="WP_408160202.1">
    <property type="nucleotide sequence ID" value="NZ_JAQQFM010000011.1"/>
</dbReference>
<dbReference type="Gene3D" id="3.90.400.10">
    <property type="entry name" value="Oligo-1,6-glucosidase, Domain 2"/>
    <property type="match status" value="1"/>
</dbReference>
<evidence type="ECO:0000256" key="1">
    <source>
        <dbReference type="NCBIfam" id="TIGR02403"/>
    </source>
</evidence>
<dbReference type="InterPro" id="IPR013780">
    <property type="entry name" value="Glyco_hydro_b"/>
</dbReference>
<dbReference type="Gene3D" id="2.60.40.1180">
    <property type="entry name" value="Golgi alpha-mannosidase II"/>
    <property type="match status" value="1"/>
</dbReference>
<organism evidence="3 4">
    <name type="scientific">Herbaspirillum lusitanum</name>
    <dbReference type="NCBI Taxonomy" id="213312"/>
    <lineage>
        <taxon>Bacteria</taxon>
        <taxon>Pseudomonadati</taxon>
        <taxon>Pseudomonadota</taxon>
        <taxon>Betaproteobacteria</taxon>
        <taxon>Burkholderiales</taxon>
        <taxon>Oxalobacteraceae</taxon>
        <taxon>Herbaspirillum</taxon>
    </lineage>
</organism>
<name>A0ABW9AEI5_9BURK</name>
<dbReference type="SMART" id="SM00642">
    <property type="entry name" value="Aamy"/>
    <property type="match status" value="1"/>
</dbReference>
<dbReference type="EMBL" id="JAQQFM010000011">
    <property type="protein sequence ID" value="MFL9926976.1"/>
    <property type="molecule type" value="Genomic_DNA"/>
</dbReference>
<dbReference type="Proteomes" id="UP001629246">
    <property type="component" value="Unassembled WGS sequence"/>
</dbReference>
<dbReference type="InterPro" id="IPR012769">
    <property type="entry name" value="Trehalose_TreC"/>
</dbReference>
<protein>
    <recommendedName>
        <fullName evidence="1">Alpha,alpha-phosphotrehalase</fullName>
        <ecNumber evidence="1">3.2.1.93</ecNumber>
    </recommendedName>
</protein>
<dbReference type="NCBIfam" id="TIGR02403">
    <property type="entry name" value="trehalose_treC"/>
    <property type="match status" value="1"/>
</dbReference>
<dbReference type="Pfam" id="PF00128">
    <property type="entry name" value="Alpha-amylase"/>
    <property type="match status" value="1"/>
</dbReference>
<gene>
    <name evidence="3" type="primary">treC</name>
    <name evidence="3" type="ORF">PQR62_22080</name>
</gene>
<dbReference type="InterPro" id="IPR006047">
    <property type="entry name" value="GH13_cat_dom"/>
</dbReference>
<feature type="domain" description="Glycosyl hydrolase family 13 catalytic" evidence="2">
    <location>
        <begin position="14"/>
        <end position="409"/>
    </location>
</feature>
<dbReference type="NCBIfam" id="NF008183">
    <property type="entry name" value="PRK10933.1"/>
    <property type="match status" value="1"/>
</dbReference>
<dbReference type="InterPro" id="IPR017853">
    <property type="entry name" value="GH"/>
</dbReference>
<sequence>MSGTHQWKNSVVYQIYPRSFYSKHNRATGDLAGIIAKLDYLQWLGVDYLWLCPVYPSPQCDNGYDVSNYCDIDPAFGTLDEFRELVAQAGRRGIRIMMDIVVNHTSTEHPWFQAARASRDNRYRDFYIWRDKPNRWQSKFGGSAWELDEASGQYYLHLFDKGQADLNWENPCVRKAVVEIVRFWRDLGVKGFRFDVINLISKCPLMSDDDSDGRAFYTDGPRVHEYLRQIYQEVFAGTDLISVGEMSSTTLQHCLDYTHPERQELSMAFSFLHMKVDYPNGQKWVKAAPDFIELKRVMGEWQNGMHAGNGWNALFWCNHDQPRIVSRFGDDGRYRVESAKMLATALHCLQGTPYVYQGEEIGMGNPHFETIEQYRDIETHNAYQRLLAEGLAPSQALAVISQKSRDNSRTPMQWDGSPHAGFSTHAPWIDLCRDYREVNVASARRDPDSVLHHYRKLIALRKTLPLLVNGAYQDLLPAHPQLWAYLRYDAESALLVLNNLSDEASEFLLPDGANELLPQGRPHEARLIIANYLDREHEHGREKNAGFHRVLLRPYESLALHFT</sequence>
<evidence type="ECO:0000313" key="4">
    <source>
        <dbReference type="Proteomes" id="UP001629246"/>
    </source>
</evidence>
<reference evidence="3 4" key="1">
    <citation type="journal article" date="2024" name="Chem. Sci.">
        <title>Discovery of megapolipeptins by genome mining of a Burkholderiales bacteria collection.</title>
        <authorList>
            <person name="Paulo B.S."/>
            <person name="Recchia M.J.J."/>
            <person name="Lee S."/>
            <person name="Fergusson C.H."/>
            <person name="Romanowski S.B."/>
            <person name="Hernandez A."/>
            <person name="Krull N."/>
            <person name="Liu D.Y."/>
            <person name="Cavanagh H."/>
            <person name="Bos A."/>
            <person name="Gray C.A."/>
            <person name="Murphy B.T."/>
            <person name="Linington R.G."/>
            <person name="Eustaquio A.S."/>
        </authorList>
    </citation>
    <scope>NUCLEOTIDE SEQUENCE [LARGE SCALE GENOMIC DNA]</scope>
    <source>
        <strain evidence="3 4">RL21-008-BIB-A</strain>
    </source>
</reference>
<dbReference type="SUPFAM" id="SSF51011">
    <property type="entry name" value="Glycosyl hydrolase domain"/>
    <property type="match status" value="1"/>
</dbReference>
<keyword evidence="3" id="KW-0326">Glycosidase</keyword>